<evidence type="ECO:0000313" key="2">
    <source>
        <dbReference type="EMBL" id="MFA0811526.1"/>
    </source>
</evidence>
<comment type="caution">
    <text evidence="2">The sequence shown here is derived from an EMBL/GenBank/DDBJ whole genome shotgun (WGS) entry which is preliminary data.</text>
</comment>
<reference evidence="2 3" key="1">
    <citation type="submission" date="2024-08" db="EMBL/GenBank/DDBJ databases">
        <authorList>
            <person name="Ishaq N."/>
        </authorList>
    </citation>
    <scope>NUCLEOTIDE SEQUENCE [LARGE SCALE GENOMIC DNA]</scope>
    <source>
        <strain evidence="2 3">DSM 18651</strain>
    </source>
</reference>
<evidence type="ECO:0000256" key="1">
    <source>
        <dbReference type="SAM" id="SignalP"/>
    </source>
</evidence>
<keyword evidence="3" id="KW-1185">Reference proteome</keyword>
<accession>A0ABV4NZG4</accession>
<feature type="chain" id="PRO_5046240086" evidence="1">
    <location>
        <begin position="18"/>
        <end position="121"/>
    </location>
</feature>
<keyword evidence="1" id="KW-0732">Signal</keyword>
<feature type="signal peptide" evidence="1">
    <location>
        <begin position="1"/>
        <end position="17"/>
    </location>
</feature>
<gene>
    <name evidence="2" type="ORF">ACCI49_11410</name>
</gene>
<name>A0ABV4NZG4_9GAMM</name>
<sequence length="121" mass="14143">MRTIIFLSLIFSGAVFAEDQNQPLKTMSTCLIMNKWGSWGMWEFEVYALARERILIGDKENHFLVTANEPGYRHVISDEIFATYPQAVTLQDLGRHCKENCPVNHTKRINWFKRRCKGYEA</sequence>
<organism evidence="2 3">
    <name type="scientific">Microbulbifer epialgicus</name>
    <dbReference type="NCBI Taxonomy" id="393907"/>
    <lineage>
        <taxon>Bacteria</taxon>
        <taxon>Pseudomonadati</taxon>
        <taxon>Pseudomonadota</taxon>
        <taxon>Gammaproteobacteria</taxon>
        <taxon>Cellvibrionales</taxon>
        <taxon>Microbulbiferaceae</taxon>
        <taxon>Microbulbifer</taxon>
    </lineage>
</organism>
<proteinExistence type="predicted"/>
<evidence type="ECO:0000313" key="3">
    <source>
        <dbReference type="Proteomes" id="UP001569428"/>
    </source>
</evidence>
<protein>
    <submittedName>
        <fullName evidence="2">Uncharacterized protein</fullName>
    </submittedName>
</protein>
<dbReference type="EMBL" id="JBGMEK010000022">
    <property type="protein sequence ID" value="MFA0811526.1"/>
    <property type="molecule type" value="Genomic_DNA"/>
</dbReference>
<dbReference type="RefSeq" id="WP_371839088.1">
    <property type="nucleotide sequence ID" value="NZ_JBGMEK010000022.1"/>
</dbReference>
<dbReference type="Proteomes" id="UP001569428">
    <property type="component" value="Unassembled WGS sequence"/>
</dbReference>